<dbReference type="AlphaFoldDB" id="A0A6P8Z8C0"/>
<dbReference type="PANTHER" id="PTHR39952">
    <property type="entry name" value="FI02073P"/>
    <property type="match status" value="1"/>
</dbReference>
<organism evidence="4">
    <name type="scientific">Thrips palmi</name>
    <name type="common">Melon thrips</name>
    <dbReference type="NCBI Taxonomy" id="161013"/>
    <lineage>
        <taxon>Eukaryota</taxon>
        <taxon>Metazoa</taxon>
        <taxon>Ecdysozoa</taxon>
        <taxon>Arthropoda</taxon>
        <taxon>Hexapoda</taxon>
        <taxon>Insecta</taxon>
        <taxon>Pterygota</taxon>
        <taxon>Neoptera</taxon>
        <taxon>Paraneoptera</taxon>
        <taxon>Thysanoptera</taxon>
        <taxon>Terebrantia</taxon>
        <taxon>Thripoidea</taxon>
        <taxon>Thripidae</taxon>
        <taxon>Thrips</taxon>
    </lineage>
</organism>
<feature type="transmembrane region" description="Helical" evidence="2">
    <location>
        <begin position="168"/>
        <end position="186"/>
    </location>
</feature>
<evidence type="ECO:0000256" key="2">
    <source>
        <dbReference type="SAM" id="Phobius"/>
    </source>
</evidence>
<feature type="compositionally biased region" description="Low complexity" evidence="1">
    <location>
        <begin position="685"/>
        <end position="702"/>
    </location>
</feature>
<feature type="region of interest" description="Disordered" evidence="1">
    <location>
        <begin position="1"/>
        <end position="99"/>
    </location>
</feature>
<reference evidence="4" key="1">
    <citation type="submission" date="2025-08" db="UniProtKB">
        <authorList>
            <consortium name="RefSeq"/>
        </authorList>
    </citation>
    <scope>IDENTIFICATION</scope>
    <source>
        <tissue evidence="4">Total insect</tissue>
    </source>
</reference>
<proteinExistence type="predicted"/>
<protein>
    <submittedName>
        <fullName evidence="4">LOW QUALITY PROTEIN: nascent polypeptide-associated complex subunit alpha, muscle-specific form</fullName>
    </submittedName>
</protein>
<evidence type="ECO:0000313" key="4">
    <source>
        <dbReference type="RefSeq" id="XP_034243192.1"/>
    </source>
</evidence>
<feature type="compositionally biased region" description="Low complexity" evidence="1">
    <location>
        <begin position="1017"/>
        <end position="1030"/>
    </location>
</feature>
<gene>
    <name evidence="4" type="primary">LOC117646404</name>
</gene>
<feature type="region of interest" description="Disordered" evidence="1">
    <location>
        <begin position="567"/>
        <end position="796"/>
    </location>
</feature>
<name>A0A6P8Z8C0_THRPL</name>
<feature type="transmembrane region" description="Helical" evidence="2">
    <location>
        <begin position="128"/>
        <end position="153"/>
    </location>
</feature>
<feature type="region of interest" description="Disordered" evidence="1">
    <location>
        <begin position="1017"/>
        <end position="1074"/>
    </location>
</feature>
<keyword evidence="2" id="KW-0812">Transmembrane</keyword>
<sequence>MVTMETDEEHRRPLTGGSRTPQGDKNNGVSAGQRSAAATPEPGGVARRGSGGHGPIPLPAMELSPAPGPEVLLIRPESAKTSPPALPPRPRVPPRPASMAAAAAARARNGGSGPCGGLCWRGGGLRKYVFLCAACGGMSSLLGILFLAVYFMLRSYTSSLIYFETVPTYVPASMLLSTGLVVMCLARRRNRYSFLMKLCGCACLASAALCVLVTVATTVVHMSRLQSLSQCHYQQRTQTCTCYSALVDATATDASEEGARYVFNAIPDCDVIHGALYSCLRAMFGLSVVGILVCIFSGMLVYQLFSHEKKKMYWEQLELRCRYLYRRQQASQPAGQALQHAGLAGLTHHCGSCSCCDDCRDLHTPPPSIPWEFMDNRYWAPGRVGNLYSPNPEDHHPAVTGVAGRSGHGAAVRPAQSTPSSAWSWRRLPWGRSGSGSAVGAAPARGPGDGAMCTIRPQNVSTDSQYGFNAAGMTMGMNMNPHHLSSAMSTLGSHLGRDPSVGPYLLSQVYPAPQPHPRPFAPGPVHGPSDGMGMPLPLAVPMPLTLADDLGPQFYLWGPPPPYMSNPASAANSPARRDPSHPTQASASPPPAAANPYPLLSRSSQRPHRCTPTGAAAPAAAVERPLSAGEDAGSTSALDSLSSPEKSVPRKKRKKAGPGAEAADEGESSVQQPDSPESPAPTPAPSAQAAVPGVPGVPGVHLHGARKAKKRSDAPVVPGSRHGARYHHRPEATTHQGHQGAHRPASADSCCADRPCCSRGDTSDDVDTEGYSYPRLKFPPPQPSSPPAAAPPSDSQAILAAFDNQAFQDGAADLPAAPCSAGTSAATSTPVKTVTLGPQGPLVCKKRPCDPNESEIYFGDDSSCCNVSEQHSSLTYEEPGQPNQQPPQQGRELRAFKLVHSSVHAGHPGHPHVHLQQRSMDGALPLPRPVSVHRPSASTLSDTAVVDPSSHYHLHAVDAEAPRQRMPLPLPHQPLQAPRNPSLAPDAQYESIADSNVYTYISPLSLVHHPQASAASTSTSAPAAASTPARRSFKAPCDSQHAAPERPEQTADDKDNALNAQRETSASAAPATHTHPLVHNHANHACSPDERPGIDV</sequence>
<dbReference type="Proteomes" id="UP000515158">
    <property type="component" value="Unplaced"/>
</dbReference>
<accession>A0A6P8Z8C0</accession>
<feature type="compositionally biased region" description="Polar residues" evidence="1">
    <location>
        <begin position="17"/>
        <end position="33"/>
    </location>
</feature>
<feature type="compositionally biased region" description="Pro residues" evidence="1">
    <location>
        <begin position="777"/>
        <end position="790"/>
    </location>
</feature>
<feature type="compositionally biased region" description="Polar residues" evidence="1">
    <location>
        <begin position="633"/>
        <end position="645"/>
    </location>
</feature>
<keyword evidence="2" id="KW-1133">Transmembrane helix</keyword>
<dbReference type="GeneID" id="117646404"/>
<feature type="transmembrane region" description="Helical" evidence="2">
    <location>
        <begin position="198"/>
        <end position="220"/>
    </location>
</feature>
<dbReference type="PANTHER" id="PTHR39952:SF1">
    <property type="match status" value="1"/>
</dbReference>
<dbReference type="KEGG" id="tpal:117646404"/>
<feature type="compositionally biased region" description="Basic and acidic residues" evidence="1">
    <location>
        <begin position="1043"/>
        <end position="1056"/>
    </location>
</feature>
<feature type="compositionally biased region" description="Low complexity" evidence="1">
    <location>
        <begin position="1064"/>
        <end position="1074"/>
    </location>
</feature>
<evidence type="ECO:0000256" key="1">
    <source>
        <dbReference type="SAM" id="MobiDB-lite"/>
    </source>
</evidence>
<keyword evidence="2" id="KW-0472">Membrane</keyword>
<feature type="compositionally biased region" description="Pro residues" evidence="1">
    <location>
        <begin position="84"/>
        <end position="96"/>
    </location>
</feature>
<keyword evidence="3" id="KW-1185">Reference proteome</keyword>
<evidence type="ECO:0000313" key="3">
    <source>
        <dbReference type="Proteomes" id="UP000515158"/>
    </source>
</evidence>
<dbReference type="RefSeq" id="XP_034243192.1">
    <property type="nucleotide sequence ID" value="XM_034387301.1"/>
</dbReference>
<dbReference type="InParanoid" id="A0A6P8Z8C0"/>
<dbReference type="OrthoDB" id="8194427at2759"/>
<feature type="region of interest" description="Disordered" evidence="1">
    <location>
        <begin position="965"/>
        <end position="985"/>
    </location>
</feature>